<dbReference type="InterPro" id="IPR012338">
    <property type="entry name" value="Beta-lactam/transpept-like"/>
</dbReference>
<dbReference type="PANTHER" id="PTHR46825:SF9">
    <property type="entry name" value="BETA-LACTAMASE-RELATED DOMAIN-CONTAINING PROTEIN"/>
    <property type="match status" value="1"/>
</dbReference>
<protein>
    <submittedName>
        <fullName evidence="2">Serine hydrolase</fullName>
    </submittedName>
</protein>
<accession>A0ABV6FY84</accession>
<dbReference type="Pfam" id="PF17660">
    <property type="entry name" value="BTRD1"/>
    <property type="match status" value="4"/>
</dbReference>
<dbReference type="PANTHER" id="PTHR46825">
    <property type="entry name" value="D-ALANYL-D-ALANINE-CARBOXYPEPTIDASE/ENDOPEPTIDASE AMPH"/>
    <property type="match status" value="1"/>
</dbReference>
<evidence type="ECO:0000313" key="2">
    <source>
        <dbReference type="EMBL" id="MFC0264537.1"/>
    </source>
</evidence>
<dbReference type="GO" id="GO:0016787">
    <property type="term" value="F:hydrolase activity"/>
    <property type="evidence" value="ECO:0007669"/>
    <property type="project" value="UniProtKB-KW"/>
</dbReference>
<evidence type="ECO:0000313" key="3">
    <source>
        <dbReference type="Proteomes" id="UP001589797"/>
    </source>
</evidence>
<name>A0ABV6FY84_9BACT</name>
<dbReference type="SUPFAM" id="SSF56601">
    <property type="entry name" value="beta-lactamase/transpeptidase-like"/>
    <property type="match status" value="1"/>
</dbReference>
<gene>
    <name evidence="2" type="ORF">ACFFIP_17755</name>
</gene>
<dbReference type="InterPro" id="IPR050491">
    <property type="entry name" value="AmpC-like"/>
</dbReference>
<evidence type="ECO:0000259" key="1">
    <source>
        <dbReference type="Pfam" id="PF00144"/>
    </source>
</evidence>
<dbReference type="Pfam" id="PF00144">
    <property type="entry name" value="Beta-lactamase"/>
    <property type="match status" value="1"/>
</dbReference>
<dbReference type="InterPro" id="IPR049511">
    <property type="entry name" value="PGH-like_rpt"/>
</dbReference>
<dbReference type="Gene3D" id="3.40.710.10">
    <property type="entry name" value="DD-peptidase/beta-lactamase superfamily"/>
    <property type="match status" value="1"/>
</dbReference>
<dbReference type="Proteomes" id="UP001589797">
    <property type="component" value="Unassembled WGS sequence"/>
</dbReference>
<keyword evidence="3" id="KW-1185">Reference proteome</keyword>
<dbReference type="InterPro" id="IPR001466">
    <property type="entry name" value="Beta-lactam-related"/>
</dbReference>
<reference evidence="2 3" key="1">
    <citation type="submission" date="2024-09" db="EMBL/GenBank/DDBJ databases">
        <authorList>
            <person name="Sun Q."/>
            <person name="Mori K."/>
        </authorList>
    </citation>
    <scope>NUCLEOTIDE SEQUENCE [LARGE SCALE GENOMIC DNA]</scope>
    <source>
        <strain evidence="2 3">CCM 7650</strain>
    </source>
</reference>
<dbReference type="RefSeq" id="WP_382389100.1">
    <property type="nucleotide sequence ID" value="NZ_JBHLWI010000061.1"/>
</dbReference>
<organism evidence="2 3">
    <name type="scientific">Fontibacter flavus</name>
    <dbReference type="NCBI Taxonomy" id="654838"/>
    <lineage>
        <taxon>Bacteria</taxon>
        <taxon>Pseudomonadati</taxon>
        <taxon>Bacteroidota</taxon>
        <taxon>Cytophagia</taxon>
        <taxon>Cytophagales</taxon>
        <taxon>Cyclobacteriaceae</taxon>
        <taxon>Fontibacter</taxon>
    </lineage>
</organism>
<sequence>MKHVKKQMKLSNMNKFHIKLLPLVIFFLIPFFPDNMVEDISKNEMEQTISNLDKIIQDEMIYGNLVGLAVSVVKDGRIIHQKSYGFTDLEKKTPFTNSTLFRWASISKVITAVAIHQLKEDNKLKLDNKVSDKVSNWPTDGKKKDITIKQLLSHRSGIINYYGSFDKSKYGGSKTAAFIPSQSVDVFKSADLDFDPGDKHQYSSFAYNLLGEVVHNVGGGWDNHINTRIKNKLGLTSLTYNSTNGIKGYNKICDDILVNRDDSDVIWKVPGGGYLSNIVDLNKFMMGLMNGTLLKSTAGLWNENISDNSNYSLGMKRVTIGGVLFAEHGGAHADMRTKLIFNTTKKDGIVIAINGGNYANWTMSKIIHKIANEIGMYSANQNNDPYHYSYSKNDTEDDVEEGEALEEPCKGENVAIWHSADDHVILRRGYSHNAFGDEWQRLRSAGYVCVNFETYILDNKRVWDGIFKKQSGGQAMWRNFESADFNKKWQEMSGQGYRLVDLETYMVGSKRLYAGLFLPGKGKYALFRGFSTADFGAKREELGKSGYKLIDLEVYYENGQQKWCGVWVEGQDGMLNRNYTTADFQKLVDTRKKDGWNLVDVETYMDGRTRKWAGIWEKSSLSQEVLFGYKHDATFSQKLNTNVRNKKVLTDILRY</sequence>
<proteinExistence type="predicted"/>
<dbReference type="EMBL" id="JBHLWI010000061">
    <property type="protein sequence ID" value="MFC0264537.1"/>
    <property type="molecule type" value="Genomic_DNA"/>
</dbReference>
<feature type="domain" description="Beta-lactamase-related" evidence="1">
    <location>
        <begin position="52"/>
        <end position="354"/>
    </location>
</feature>
<keyword evidence="2" id="KW-0378">Hydrolase</keyword>
<comment type="caution">
    <text evidence="2">The sequence shown here is derived from an EMBL/GenBank/DDBJ whole genome shotgun (WGS) entry which is preliminary data.</text>
</comment>